<feature type="transmembrane region" description="Helical" evidence="1">
    <location>
        <begin position="95"/>
        <end position="115"/>
    </location>
</feature>
<keyword evidence="1" id="KW-0812">Transmembrane</keyword>
<dbReference type="Proteomes" id="UP000067626">
    <property type="component" value="Chromosome"/>
</dbReference>
<accession>A0A0K1EM85</accession>
<keyword evidence="1" id="KW-0472">Membrane</keyword>
<name>A0A0K1EM85_CHOCO</name>
<gene>
    <name evidence="3" type="ORF">CMC5_061480</name>
</gene>
<protein>
    <submittedName>
        <fullName evidence="3">Uncharacterized protein</fullName>
    </submittedName>
</protein>
<keyword evidence="2" id="KW-0732">Signal</keyword>
<dbReference type="AlphaFoldDB" id="A0A0K1EM85"/>
<feature type="signal peptide" evidence="2">
    <location>
        <begin position="1"/>
        <end position="27"/>
    </location>
</feature>
<feature type="transmembrane region" description="Helical" evidence="1">
    <location>
        <begin position="127"/>
        <end position="150"/>
    </location>
</feature>
<evidence type="ECO:0000313" key="3">
    <source>
        <dbReference type="EMBL" id="AKT41926.1"/>
    </source>
</evidence>
<proteinExistence type="predicted"/>
<dbReference type="OrthoDB" id="5532557at2"/>
<sequence>MPRARRPLLLLATTLAAALLAPLTAGAQETSRVEHDWYGWQNLLGLGGAYTLTAIGLKVDSGSAPLLVAGLSTYAFSGPIIHLAHGNGVEAGASLGFNLGLPLGAGLIGALLVCAPENCGGKGSLGLFAGAGFGILAGMLAANVIDVAFLSVEKIERPSPAATTSLTPEATRYRPLFQTGWQF</sequence>
<feature type="transmembrane region" description="Helical" evidence="1">
    <location>
        <begin position="37"/>
        <end position="57"/>
    </location>
</feature>
<evidence type="ECO:0000313" key="4">
    <source>
        <dbReference type="Proteomes" id="UP000067626"/>
    </source>
</evidence>
<dbReference type="RefSeq" id="WP_156338963.1">
    <property type="nucleotide sequence ID" value="NZ_CP012159.1"/>
</dbReference>
<dbReference type="EMBL" id="CP012159">
    <property type="protein sequence ID" value="AKT41926.1"/>
    <property type="molecule type" value="Genomic_DNA"/>
</dbReference>
<keyword evidence="1" id="KW-1133">Transmembrane helix</keyword>
<organism evidence="3 4">
    <name type="scientific">Chondromyces crocatus</name>
    <dbReference type="NCBI Taxonomy" id="52"/>
    <lineage>
        <taxon>Bacteria</taxon>
        <taxon>Pseudomonadati</taxon>
        <taxon>Myxococcota</taxon>
        <taxon>Polyangia</taxon>
        <taxon>Polyangiales</taxon>
        <taxon>Polyangiaceae</taxon>
        <taxon>Chondromyces</taxon>
    </lineage>
</organism>
<reference evidence="3 4" key="1">
    <citation type="submission" date="2015-07" db="EMBL/GenBank/DDBJ databases">
        <title>Genome analysis of myxobacterium Chondromyces crocatus Cm c5 reveals a high potential for natural compound synthesis and the genetic basis for the loss of fruiting body formation.</title>
        <authorList>
            <person name="Zaburannyi N."/>
            <person name="Bunk B."/>
            <person name="Maier J."/>
            <person name="Overmann J."/>
            <person name="Mueller R."/>
        </authorList>
    </citation>
    <scope>NUCLEOTIDE SEQUENCE [LARGE SCALE GENOMIC DNA]</scope>
    <source>
        <strain evidence="3 4">Cm c5</strain>
    </source>
</reference>
<keyword evidence="4" id="KW-1185">Reference proteome</keyword>
<dbReference type="STRING" id="52.CMC5_061480"/>
<feature type="transmembrane region" description="Helical" evidence="1">
    <location>
        <begin position="64"/>
        <end position="83"/>
    </location>
</feature>
<dbReference type="KEGG" id="ccro:CMC5_061480"/>
<feature type="chain" id="PRO_5005459674" evidence="2">
    <location>
        <begin position="28"/>
        <end position="183"/>
    </location>
</feature>
<evidence type="ECO:0000256" key="2">
    <source>
        <dbReference type="SAM" id="SignalP"/>
    </source>
</evidence>
<evidence type="ECO:0000256" key="1">
    <source>
        <dbReference type="SAM" id="Phobius"/>
    </source>
</evidence>